<evidence type="ECO:0000313" key="3">
    <source>
        <dbReference type="Proteomes" id="UP001159363"/>
    </source>
</evidence>
<evidence type="ECO:0000313" key="2">
    <source>
        <dbReference type="EMBL" id="KAJ8867023.1"/>
    </source>
</evidence>
<feature type="compositionally biased region" description="Basic and acidic residues" evidence="1">
    <location>
        <begin position="25"/>
        <end position="34"/>
    </location>
</feature>
<dbReference type="EMBL" id="JARBHB010000016">
    <property type="protein sequence ID" value="KAJ8867023.1"/>
    <property type="molecule type" value="Genomic_DNA"/>
</dbReference>
<dbReference type="InterPro" id="IPR036397">
    <property type="entry name" value="RNaseH_sf"/>
</dbReference>
<organism evidence="2 3">
    <name type="scientific">Dryococelus australis</name>
    <dbReference type="NCBI Taxonomy" id="614101"/>
    <lineage>
        <taxon>Eukaryota</taxon>
        <taxon>Metazoa</taxon>
        <taxon>Ecdysozoa</taxon>
        <taxon>Arthropoda</taxon>
        <taxon>Hexapoda</taxon>
        <taxon>Insecta</taxon>
        <taxon>Pterygota</taxon>
        <taxon>Neoptera</taxon>
        <taxon>Polyneoptera</taxon>
        <taxon>Phasmatodea</taxon>
        <taxon>Verophasmatodea</taxon>
        <taxon>Anareolatae</taxon>
        <taxon>Phasmatidae</taxon>
        <taxon>Eurycanthinae</taxon>
        <taxon>Dryococelus</taxon>
    </lineage>
</organism>
<name>A0ABQ9G3H1_9NEOP</name>
<reference evidence="2 3" key="1">
    <citation type="submission" date="2023-02" db="EMBL/GenBank/DDBJ databases">
        <title>LHISI_Scaffold_Assembly.</title>
        <authorList>
            <person name="Stuart O.P."/>
            <person name="Cleave R."/>
            <person name="Magrath M.J.L."/>
            <person name="Mikheyev A.S."/>
        </authorList>
    </citation>
    <scope>NUCLEOTIDE SEQUENCE [LARGE SCALE GENOMIC DNA]</scope>
    <source>
        <strain evidence="2">Daus_M_001</strain>
        <tissue evidence="2">Leg muscle</tissue>
    </source>
</reference>
<comment type="caution">
    <text evidence="2">The sequence shown here is derived from an EMBL/GenBank/DDBJ whole genome shotgun (WGS) entry which is preliminary data.</text>
</comment>
<protein>
    <submittedName>
        <fullName evidence="2">Uncharacterized protein</fullName>
    </submittedName>
</protein>
<dbReference type="Gene3D" id="3.30.420.10">
    <property type="entry name" value="Ribonuclease H-like superfamily/Ribonuclease H"/>
    <property type="match status" value="1"/>
</dbReference>
<gene>
    <name evidence="2" type="ORF">PR048_032885</name>
</gene>
<feature type="region of interest" description="Disordered" evidence="1">
    <location>
        <begin position="1"/>
        <end position="58"/>
    </location>
</feature>
<proteinExistence type="predicted"/>
<accession>A0ABQ9G3H1</accession>
<sequence length="854" mass="94698">MRVKRGGKGASPEFRGRGNGRSSRKPADQLDSHMRKFPGIEPSSPWPLASHHGEPASITGRVNPRYFRKWESCRTMPLVGGFSRGSPTSIALAFPSLHPCRFFGLRRPNPSTSNDACALDACGSVALIALPRFSPSQQEGTVLGPHRRGITVLDENWGSERAGAAPSPPPPTYTDPTTTLATLLLKAVHDICGTRHGISRIVRPDFVPGLVTGHVLSFVAGPMPGFVPGQSHRSFRHRGYYLKLDDEETEKDASILIIHPEIQKLKSATRRTSLSPLHEGMRWFSSVERASGYDWLEQKALTMVAPDRAADVECAPLADDCSHAPHSDLEVRGGVCLRKHWPRGSAQLPHPVPRSHVLLDTNMSLRQSQHIIPTVKHEGGSVMVWGFMASPTVSNLAFIEGAMDVTKNVSNLSNSMPKLGLTGVFVFRHYNDPKRNVMNTKEWLFVRPRRGKPFTDQLFLAHISRSCSYASKSATFTMPASSPSWTIALFPPLVSHSRLVRAVSLLRHGTARHAIPVFLFPIFLSEILLEVRTQRTMTAVDLLLPQQPGTEFSKLPYCTRIVLLSSIYFRKLERLAMNRTRKQQHATRSSSSVTNLVPSAGMMKTQQGSSEPCGRVHDALNVSSNIDLNHCYTCEFDVGDRRNKQEIRELVVCRKPPSHITGTLLPQARRRGHGSWSIERRDTARACLRGAAGSPGRWLKCGVIAPCLATYSRRLNWSLHNWFPGRRANLLPACRPALSPCTARSSIVVRALASHHGDQGSIPGGFTLGFSYLGIVLDNAGCRRVFSSYSRFSRPPHTRLITLIGSQDLDAEKRGSDKGDTATHYKHAIAAKRKVLYWRAGFLSHCLYLWDFQR</sequence>
<keyword evidence="3" id="KW-1185">Reference proteome</keyword>
<evidence type="ECO:0000256" key="1">
    <source>
        <dbReference type="SAM" id="MobiDB-lite"/>
    </source>
</evidence>
<dbReference type="Proteomes" id="UP001159363">
    <property type="component" value="Chromosome 15"/>
</dbReference>